<sequence>MSAKLTEKAVKERIKQILDPYIAFSHIYTFCPMTFGYGASGHPDRIIVTNGRFLGVEVKKDRNNHHTRPELKAKPNEVMQQRQKAAIEAAGGEWLCIHSENLGVLVSWLKKNAPALPAHKQEYVDKLAVW</sequence>
<dbReference type="GO" id="GO:0003676">
    <property type="term" value="F:nucleic acid binding"/>
    <property type="evidence" value="ECO:0007669"/>
    <property type="project" value="InterPro"/>
</dbReference>
<reference evidence="1" key="1">
    <citation type="journal article" date="2021" name="Proc. Natl. Acad. Sci. U.S.A.">
        <title>A Catalog of Tens of Thousands of Viruses from Human Metagenomes Reveals Hidden Associations with Chronic Diseases.</title>
        <authorList>
            <person name="Tisza M.J."/>
            <person name="Buck C.B."/>
        </authorList>
    </citation>
    <scope>NUCLEOTIDE SEQUENCE</scope>
    <source>
        <strain evidence="1">CtnCN2</strain>
    </source>
</reference>
<evidence type="ECO:0000313" key="1">
    <source>
        <dbReference type="EMBL" id="DAE07584.1"/>
    </source>
</evidence>
<keyword evidence="1" id="KW-0378">Hydrolase</keyword>
<protein>
    <submittedName>
        <fullName evidence="1">Hydrolase</fullName>
    </submittedName>
</protein>
<proteinExistence type="predicted"/>
<dbReference type="Gene3D" id="3.40.1350.10">
    <property type="match status" value="1"/>
</dbReference>
<accession>A0A8S5PLG0</accession>
<organism evidence="1">
    <name type="scientific">Podoviridae sp. ctnCN2</name>
    <dbReference type="NCBI Taxonomy" id="2825274"/>
    <lineage>
        <taxon>Viruses</taxon>
        <taxon>Duplodnaviria</taxon>
        <taxon>Heunggongvirae</taxon>
        <taxon>Uroviricota</taxon>
        <taxon>Caudoviricetes</taxon>
    </lineage>
</organism>
<dbReference type="EMBL" id="BK015452">
    <property type="protein sequence ID" value="DAE07584.1"/>
    <property type="molecule type" value="Genomic_DNA"/>
</dbReference>
<name>A0A8S5PLG0_9CAUD</name>
<dbReference type="InterPro" id="IPR011856">
    <property type="entry name" value="tRNA_endonuc-like_dom_sf"/>
</dbReference>
<dbReference type="GO" id="GO:0016787">
    <property type="term" value="F:hydrolase activity"/>
    <property type="evidence" value="ECO:0007669"/>
    <property type="project" value="UniProtKB-KW"/>
</dbReference>